<name>A0A8B9H311_ASTMX</name>
<accession>A0A8B9H311</accession>
<dbReference type="InterPro" id="IPR055262">
    <property type="entry name" value="GGT_CS"/>
</dbReference>
<dbReference type="GO" id="GO:0050727">
    <property type="term" value="P:regulation of inflammatory response"/>
    <property type="evidence" value="ECO:0007669"/>
    <property type="project" value="TreeGrafter"/>
</dbReference>
<dbReference type="Pfam" id="PF01019">
    <property type="entry name" value="G_glu_transpept"/>
    <property type="match status" value="1"/>
</dbReference>
<dbReference type="PANTHER" id="PTHR11686">
    <property type="entry name" value="GAMMA GLUTAMYL TRANSPEPTIDASE"/>
    <property type="match status" value="1"/>
</dbReference>
<keyword evidence="3" id="KW-0800">Toxin</keyword>
<dbReference type="GO" id="GO:0006751">
    <property type="term" value="P:glutathione catabolic process"/>
    <property type="evidence" value="ECO:0007669"/>
    <property type="project" value="UniProtKB-UniRule"/>
</dbReference>
<sequence>MVKKSLVAGLVLLLVAALGLFLAVLLGVGNKRTPIPSDHFYSKAAVAADAGKCSEIGRDILKRNGSAVDASIAALLCVGLLNAHSMGIGGGLFFTIYNASTGKVETIDARETAPMNATEDMFGNNTQLSRKGGLSIAIPGEIRGYEMAHRRHGRLPWKELFEPSITLARKGFPIGRALANPSRDLCRTLNNPIEVFCDSDKNILKENAIVRFPRLADTYQKIAEEGPDVFYNGTMAQTIVDDIQAAGGIITLEDLLEYKPVLNESPLKLHVGEYTMHVPDAPSSGPVLALILNIVDGYNFSDRSVSTAEKKTLTYHRIVEAFRFAYAKRSRLGDPRYLNITDLIHNMTSDYFADNIRSKITDDTTHPDNYYEPEYFVPDSHGTAHLSVIAEDGSAVAATSTINLYFGSKVMSRSTGIIFNDEMDDFSSPYITNGFGIPPSPNNFIQPGKRPLSSMCPTIIFDKHNKVKMVVGASGGTKITTATALVILNSLFFNYDLKKAVTEPRVHNQLNPNKTVSVLEGLAQKNHITEFLRTPGAVVQAVVRQGDRLCAESDPRKGGYPAGY</sequence>
<comment type="pathway">
    <text evidence="6">Sulfur metabolism; glutathione metabolism.</text>
</comment>
<dbReference type="InterPro" id="IPR029055">
    <property type="entry name" value="Ntn_hydrolases_N"/>
</dbReference>
<dbReference type="PANTHER" id="PTHR11686:SF56">
    <property type="entry name" value="GLUTATHIONE HYDROLASE 1 PROENZYME-RELATED"/>
    <property type="match status" value="1"/>
</dbReference>
<dbReference type="GO" id="GO:0002682">
    <property type="term" value="P:regulation of immune system process"/>
    <property type="evidence" value="ECO:0007669"/>
    <property type="project" value="TreeGrafter"/>
</dbReference>
<evidence type="ECO:0000256" key="4">
    <source>
        <dbReference type="PIRSR" id="PIRSR600101-1"/>
    </source>
</evidence>
<evidence type="ECO:0000256" key="1">
    <source>
        <dbReference type="ARBA" id="ARBA00009381"/>
    </source>
</evidence>
<dbReference type="InterPro" id="IPR043138">
    <property type="entry name" value="GGT_lsub"/>
</dbReference>
<evidence type="ECO:0000313" key="7">
    <source>
        <dbReference type="Ensembl" id="ENSAMXP00005007564.1"/>
    </source>
</evidence>
<dbReference type="UniPathway" id="UPA00204"/>
<keyword evidence="6" id="KW-0378">Hydrolase</keyword>
<dbReference type="SUPFAM" id="SSF56235">
    <property type="entry name" value="N-terminal nucleophile aminohydrolases (Ntn hydrolases)"/>
    <property type="match status" value="1"/>
</dbReference>
<dbReference type="EC" id="2.3.2.2" evidence="6"/>
<dbReference type="PROSITE" id="PS00462">
    <property type="entry name" value="G_GLU_TRANSPEPTIDASE"/>
    <property type="match status" value="1"/>
</dbReference>
<feature type="binding site" evidence="5">
    <location>
        <position position="110"/>
    </location>
    <ligand>
        <name>L-glutamate</name>
        <dbReference type="ChEBI" id="CHEBI:29985"/>
    </ligand>
</feature>
<feature type="binding site" evidence="5">
    <location>
        <position position="425"/>
    </location>
    <ligand>
        <name>L-glutamate</name>
        <dbReference type="ChEBI" id="CHEBI:29985"/>
    </ligand>
</feature>
<comment type="function">
    <text evidence="6">Cleaves the gamma-glutamyl peptide bond of glutathione and glutathione conjugates.</text>
</comment>
<dbReference type="NCBIfam" id="TIGR00066">
    <property type="entry name" value="g_glut_trans"/>
    <property type="match status" value="1"/>
</dbReference>
<dbReference type="Gene3D" id="1.10.246.130">
    <property type="match status" value="1"/>
</dbReference>
<comment type="subcellular location">
    <subcellularLocation>
        <location evidence="6">Membrane</location>
        <topology evidence="6">Single-pass type II membrane protein</topology>
    </subcellularLocation>
</comment>
<protein>
    <recommendedName>
        <fullName evidence="6">Glutathione hydrolase</fullName>
        <ecNumber evidence="6">2.3.2.2</ecNumber>
        <ecNumber evidence="6">3.4.19.13</ecNumber>
    </recommendedName>
    <alternativeName>
        <fullName evidence="6">Gamma-glutamyltransferase</fullName>
    </alternativeName>
    <alternativeName>
        <fullName evidence="6">Gamma-glutamyltranspeptidase</fullName>
    </alternativeName>
</protein>
<feature type="binding site" evidence="5">
    <location>
        <begin position="401"/>
        <end position="403"/>
    </location>
    <ligand>
        <name>L-glutamate</name>
        <dbReference type="ChEBI" id="CHEBI:29985"/>
    </ligand>
</feature>
<dbReference type="Gene3D" id="3.60.20.40">
    <property type="match status" value="1"/>
</dbReference>
<feature type="binding site" evidence="5">
    <location>
        <begin position="453"/>
        <end position="454"/>
    </location>
    <ligand>
        <name>L-glutamate</name>
        <dbReference type="ChEBI" id="CHEBI:29985"/>
    </ligand>
</feature>
<comment type="catalytic activity">
    <reaction evidence="6">
        <text>glutathione + H2O = L-cysteinylglycine + L-glutamate</text>
        <dbReference type="Rhea" id="RHEA:28807"/>
        <dbReference type="ChEBI" id="CHEBI:15377"/>
        <dbReference type="ChEBI" id="CHEBI:29985"/>
        <dbReference type="ChEBI" id="CHEBI:57925"/>
        <dbReference type="ChEBI" id="CHEBI:61694"/>
        <dbReference type="EC" id="3.4.19.13"/>
    </reaction>
</comment>
<evidence type="ECO:0000256" key="5">
    <source>
        <dbReference type="PIRSR" id="PIRSR600101-2"/>
    </source>
</evidence>
<dbReference type="GO" id="GO:0103068">
    <property type="term" value="F:leukotriene C4 gamma-glutamyl transferase activity"/>
    <property type="evidence" value="ECO:0007669"/>
    <property type="project" value="UniProtKB-EC"/>
</dbReference>
<dbReference type="EC" id="3.4.19.13" evidence="6"/>
<gene>
    <name evidence="7" type="primary">ggt1a</name>
</gene>
<keyword evidence="6" id="KW-0012">Acyltransferase</keyword>
<dbReference type="GO" id="GO:0031179">
    <property type="term" value="P:peptide modification"/>
    <property type="evidence" value="ECO:0007669"/>
    <property type="project" value="TreeGrafter"/>
</dbReference>
<keyword evidence="6" id="KW-0808">Transferase</keyword>
<dbReference type="FunFam" id="1.10.246.130:FF:000002">
    <property type="entry name" value="glutathione hydrolase 1 proenzyme"/>
    <property type="match status" value="1"/>
</dbReference>
<organism evidence="7 8">
    <name type="scientific">Astyanax mexicanus</name>
    <name type="common">Blind cave fish</name>
    <name type="synonym">Astyanax fasciatus mexicanus</name>
    <dbReference type="NCBI Taxonomy" id="7994"/>
    <lineage>
        <taxon>Eukaryota</taxon>
        <taxon>Metazoa</taxon>
        <taxon>Chordata</taxon>
        <taxon>Craniata</taxon>
        <taxon>Vertebrata</taxon>
        <taxon>Euteleostomi</taxon>
        <taxon>Actinopterygii</taxon>
        <taxon>Neopterygii</taxon>
        <taxon>Teleostei</taxon>
        <taxon>Ostariophysi</taxon>
        <taxon>Characiformes</taxon>
        <taxon>Characoidei</taxon>
        <taxon>Acestrorhamphidae</taxon>
        <taxon>Acestrorhamphinae</taxon>
        <taxon>Astyanax</taxon>
    </lineage>
</organism>
<dbReference type="Ensembl" id="ENSAMXT00005008527.1">
    <property type="protein sequence ID" value="ENSAMXP00005007564.1"/>
    <property type="gene ID" value="ENSAMXG00005004361.1"/>
</dbReference>
<comment type="catalytic activity">
    <reaction evidence="6">
        <text>an N-terminal (5-L-glutamyl)-[peptide] + an alpha-amino acid = 5-L-glutamyl amino acid + an N-terminal L-alpha-aminoacyl-[peptide]</text>
        <dbReference type="Rhea" id="RHEA:23904"/>
        <dbReference type="Rhea" id="RHEA-COMP:9780"/>
        <dbReference type="Rhea" id="RHEA-COMP:9795"/>
        <dbReference type="ChEBI" id="CHEBI:77644"/>
        <dbReference type="ChEBI" id="CHEBI:78597"/>
        <dbReference type="ChEBI" id="CHEBI:78599"/>
        <dbReference type="ChEBI" id="CHEBI:78608"/>
        <dbReference type="EC" id="2.3.2.2"/>
    </reaction>
</comment>
<evidence type="ECO:0000256" key="6">
    <source>
        <dbReference type="RuleBase" id="RU368068"/>
    </source>
</evidence>
<comment type="similarity">
    <text evidence="1">Belongs to the gamma-glutamyltransferase family.</text>
</comment>
<dbReference type="InterPro" id="IPR043137">
    <property type="entry name" value="GGT_ssub_C"/>
</dbReference>
<evidence type="ECO:0000313" key="8">
    <source>
        <dbReference type="Proteomes" id="UP000694621"/>
    </source>
</evidence>
<dbReference type="AlphaFoldDB" id="A0A8B9H311"/>
<keyword evidence="3" id="KW-1199">Hemostasis impairing toxin</keyword>
<dbReference type="InterPro" id="IPR000101">
    <property type="entry name" value="GGT_peptidase"/>
</dbReference>
<dbReference type="FunFam" id="3.60.20.40:FF:000001">
    <property type="entry name" value="Gamma-glutamyltranspeptidase 1"/>
    <property type="match status" value="1"/>
</dbReference>
<reference evidence="7" key="1">
    <citation type="submission" date="2025-08" db="UniProtKB">
        <authorList>
            <consortium name="Ensembl"/>
        </authorList>
    </citation>
    <scope>IDENTIFICATION</scope>
</reference>
<proteinExistence type="inferred from homology"/>
<feature type="active site" description="Nucleophile" evidence="4">
    <location>
        <position position="383"/>
    </location>
</feature>
<keyword evidence="2" id="KW-0325">Glycoprotein</keyword>
<feature type="binding site" evidence="5">
    <location>
        <position position="476"/>
    </location>
    <ligand>
        <name>L-glutamate</name>
        <dbReference type="ChEBI" id="CHEBI:29985"/>
    </ligand>
</feature>
<dbReference type="GO" id="GO:0036374">
    <property type="term" value="F:glutathione hydrolase activity"/>
    <property type="evidence" value="ECO:0007669"/>
    <property type="project" value="UniProtKB-UniRule"/>
</dbReference>
<evidence type="ECO:0000256" key="2">
    <source>
        <dbReference type="ARBA" id="ARBA00023180"/>
    </source>
</evidence>
<dbReference type="Proteomes" id="UP000694621">
    <property type="component" value="Unplaced"/>
</dbReference>
<dbReference type="GO" id="GO:0005886">
    <property type="term" value="C:plasma membrane"/>
    <property type="evidence" value="ECO:0007669"/>
    <property type="project" value="TreeGrafter"/>
</dbReference>
<keyword evidence="3" id="KW-1202">Platelet aggregation activating toxin</keyword>
<dbReference type="PRINTS" id="PR01210">
    <property type="entry name" value="GGTRANSPTASE"/>
</dbReference>
<evidence type="ECO:0000256" key="3">
    <source>
        <dbReference type="ARBA" id="ARBA00084097"/>
    </source>
</evidence>
<comment type="catalytic activity">
    <reaction evidence="6">
        <text>an S-substituted glutathione + H2O = an S-substituted L-cysteinylglycine + L-glutamate</text>
        <dbReference type="Rhea" id="RHEA:59468"/>
        <dbReference type="ChEBI" id="CHEBI:15377"/>
        <dbReference type="ChEBI" id="CHEBI:29985"/>
        <dbReference type="ChEBI" id="CHEBI:90779"/>
        <dbReference type="ChEBI" id="CHEBI:143103"/>
        <dbReference type="EC" id="3.4.19.13"/>
    </reaction>
</comment>